<evidence type="ECO:0000256" key="1">
    <source>
        <dbReference type="SAM" id="MobiDB-lite"/>
    </source>
</evidence>
<protein>
    <submittedName>
        <fullName evidence="2">Uncharacterized protein</fullName>
    </submittedName>
</protein>
<dbReference type="EMBL" id="GBRH01269705">
    <property type="protein sequence ID" value="JAD28190.1"/>
    <property type="molecule type" value="Transcribed_RNA"/>
</dbReference>
<sequence length="21" mass="2284">MRSAWGVDTSTLAMTDSAARR</sequence>
<reference evidence="2" key="2">
    <citation type="journal article" date="2015" name="Data Brief">
        <title>Shoot transcriptome of the giant reed, Arundo donax.</title>
        <authorList>
            <person name="Barrero R.A."/>
            <person name="Guerrero F.D."/>
            <person name="Moolhuijzen P."/>
            <person name="Goolsby J.A."/>
            <person name="Tidwell J."/>
            <person name="Bellgard S.E."/>
            <person name="Bellgard M.I."/>
        </authorList>
    </citation>
    <scope>NUCLEOTIDE SEQUENCE</scope>
    <source>
        <tissue evidence="2">Shoot tissue taken approximately 20 cm above the soil surface</tissue>
    </source>
</reference>
<proteinExistence type="predicted"/>
<name>A0A0A8YUN2_ARUDO</name>
<accession>A0A0A8YUN2</accession>
<feature type="region of interest" description="Disordered" evidence="1">
    <location>
        <begin position="1"/>
        <end position="21"/>
    </location>
</feature>
<reference evidence="2" key="1">
    <citation type="submission" date="2014-09" db="EMBL/GenBank/DDBJ databases">
        <authorList>
            <person name="Magalhaes I.L.F."/>
            <person name="Oliveira U."/>
            <person name="Santos F.R."/>
            <person name="Vidigal T.H.D.A."/>
            <person name="Brescovit A.D."/>
            <person name="Santos A.J."/>
        </authorList>
    </citation>
    <scope>NUCLEOTIDE SEQUENCE</scope>
    <source>
        <tissue evidence="2">Shoot tissue taken approximately 20 cm above the soil surface</tissue>
    </source>
</reference>
<dbReference type="AlphaFoldDB" id="A0A0A8YUN2"/>
<organism evidence="2">
    <name type="scientific">Arundo donax</name>
    <name type="common">Giant reed</name>
    <name type="synonym">Donax arundinaceus</name>
    <dbReference type="NCBI Taxonomy" id="35708"/>
    <lineage>
        <taxon>Eukaryota</taxon>
        <taxon>Viridiplantae</taxon>
        <taxon>Streptophyta</taxon>
        <taxon>Embryophyta</taxon>
        <taxon>Tracheophyta</taxon>
        <taxon>Spermatophyta</taxon>
        <taxon>Magnoliopsida</taxon>
        <taxon>Liliopsida</taxon>
        <taxon>Poales</taxon>
        <taxon>Poaceae</taxon>
        <taxon>PACMAD clade</taxon>
        <taxon>Arundinoideae</taxon>
        <taxon>Arundineae</taxon>
        <taxon>Arundo</taxon>
    </lineage>
</organism>
<evidence type="ECO:0000313" key="2">
    <source>
        <dbReference type="EMBL" id="JAD28190.1"/>
    </source>
</evidence>